<evidence type="ECO:0000256" key="3">
    <source>
        <dbReference type="ARBA" id="ARBA00023110"/>
    </source>
</evidence>
<keyword evidence="10" id="KW-1185">Reference proteome</keyword>
<organism evidence="9 10">
    <name type="scientific">Marivirga lumbricoides</name>
    <dbReference type="NCBI Taxonomy" id="1046115"/>
    <lineage>
        <taxon>Bacteria</taxon>
        <taxon>Pseudomonadati</taxon>
        <taxon>Bacteroidota</taxon>
        <taxon>Cytophagia</taxon>
        <taxon>Cytophagales</taxon>
        <taxon>Marivirgaceae</taxon>
        <taxon>Marivirga</taxon>
    </lineage>
</organism>
<reference evidence="10" key="1">
    <citation type="journal article" date="2019" name="Int. J. Syst. Evol. Microbiol.">
        <title>The Global Catalogue of Microorganisms (GCM) 10K type strain sequencing project: providing services to taxonomists for standard genome sequencing and annotation.</title>
        <authorList>
            <consortium name="The Broad Institute Genomics Platform"/>
            <consortium name="The Broad Institute Genome Sequencing Center for Infectious Disease"/>
            <person name="Wu L."/>
            <person name="Ma J."/>
        </authorList>
    </citation>
    <scope>NUCLEOTIDE SEQUENCE [LARGE SCALE GENOMIC DNA]</scope>
    <source>
        <strain evidence="10">CGMCC 1.10832</strain>
    </source>
</reference>
<keyword evidence="3 5" id="KW-0697">Rotamase</keyword>
<dbReference type="SUPFAM" id="SSF54534">
    <property type="entry name" value="FKBP-like"/>
    <property type="match status" value="1"/>
</dbReference>
<sequence length="314" mass="34694">MYNNMKFLNFSLAICMALLFACNSNEKKTTADGVEYVLLSSDNGEAFEEGDFAIYSLKMTDSKDSVLIDSEEVGDMPLQIDSAVLTQRGPLFSVLGDMKVKDSIKTSLTATEIFTKGFRQPLQESMKADEKITVFAKAKEKLDSAGFMDWQQKRREEMMEKMQKDAEAQKTKDEEIIKAYIEDNNLEAQRTESGLYYVITEEGTGEKPEAGDTVKVDYIGMLLDGSIFDTSNEAIAKENDIFSEQRPAYAPLEFPVGQGRVIPGWDEGLQLLTEGAKATFIIPSGLAYGARGAGAGIPPNSILLFEVELVDVVE</sequence>
<evidence type="ECO:0000256" key="6">
    <source>
        <dbReference type="RuleBase" id="RU003915"/>
    </source>
</evidence>
<comment type="similarity">
    <text evidence="2 6">Belongs to the FKBP-type PPIase family.</text>
</comment>
<evidence type="ECO:0000313" key="10">
    <source>
        <dbReference type="Proteomes" id="UP000636010"/>
    </source>
</evidence>
<dbReference type="InterPro" id="IPR001179">
    <property type="entry name" value="PPIase_FKBP_dom"/>
</dbReference>
<evidence type="ECO:0000256" key="4">
    <source>
        <dbReference type="ARBA" id="ARBA00023235"/>
    </source>
</evidence>
<dbReference type="PANTHER" id="PTHR43811">
    <property type="entry name" value="FKBP-TYPE PEPTIDYL-PROLYL CIS-TRANS ISOMERASE FKPA"/>
    <property type="match status" value="1"/>
</dbReference>
<dbReference type="PANTHER" id="PTHR43811:SF19">
    <property type="entry name" value="39 KDA FK506-BINDING NUCLEAR PROTEIN"/>
    <property type="match status" value="1"/>
</dbReference>
<dbReference type="EMBL" id="BMEC01000015">
    <property type="protein sequence ID" value="GGC51309.1"/>
    <property type="molecule type" value="Genomic_DNA"/>
</dbReference>
<feature type="domain" description="PPIase FKBP-type" evidence="8">
    <location>
        <begin position="211"/>
        <end position="313"/>
    </location>
</feature>
<evidence type="ECO:0000256" key="5">
    <source>
        <dbReference type="PROSITE-ProRule" id="PRU00277"/>
    </source>
</evidence>
<comment type="catalytic activity">
    <reaction evidence="1 5 6">
        <text>[protein]-peptidylproline (omega=180) = [protein]-peptidylproline (omega=0)</text>
        <dbReference type="Rhea" id="RHEA:16237"/>
        <dbReference type="Rhea" id="RHEA-COMP:10747"/>
        <dbReference type="Rhea" id="RHEA-COMP:10748"/>
        <dbReference type="ChEBI" id="CHEBI:83833"/>
        <dbReference type="ChEBI" id="CHEBI:83834"/>
        <dbReference type="EC" id="5.2.1.8"/>
    </reaction>
</comment>
<dbReference type="PROSITE" id="PS51257">
    <property type="entry name" value="PROKAR_LIPOPROTEIN"/>
    <property type="match status" value="1"/>
</dbReference>
<proteinExistence type="inferred from homology"/>
<name>A0ABQ1N503_9BACT</name>
<dbReference type="Proteomes" id="UP000636010">
    <property type="component" value="Unassembled WGS sequence"/>
</dbReference>
<protein>
    <recommendedName>
        <fullName evidence="6">Peptidyl-prolyl cis-trans isomerase</fullName>
        <ecNumber evidence="6">5.2.1.8</ecNumber>
    </recommendedName>
</protein>
<evidence type="ECO:0000256" key="1">
    <source>
        <dbReference type="ARBA" id="ARBA00000971"/>
    </source>
</evidence>
<feature type="chain" id="PRO_5045353915" description="Peptidyl-prolyl cis-trans isomerase" evidence="7">
    <location>
        <begin position="22"/>
        <end position="314"/>
    </location>
</feature>
<feature type="signal peptide" evidence="7">
    <location>
        <begin position="1"/>
        <end position="21"/>
    </location>
</feature>
<gene>
    <name evidence="9" type="ORF">GCM10011506_41300</name>
</gene>
<dbReference type="InterPro" id="IPR046357">
    <property type="entry name" value="PPIase_dom_sf"/>
</dbReference>
<dbReference type="PROSITE" id="PS50059">
    <property type="entry name" value="FKBP_PPIASE"/>
    <property type="match status" value="1"/>
</dbReference>
<evidence type="ECO:0000256" key="2">
    <source>
        <dbReference type="ARBA" id="ARBA00006577"/>
    </source>
</evidence>
<evidence type="ECO:0000313" key="9">
    <source>
        <dbReference type="EMBL" id="GGC51309.1"/>
    </source>
</evidence>
<evidence type="ECO:0000259" key="8">
    <source>
        <dbReference type="PROSITE" id="PS50059"/>
    </source>
</evidence>
<dbReference type="Gene3D" id="3.10.50.40">
    <property type="match status" value="1"/>
</dbReference>
<comment type="caution">
    <text evidence="9">The sequence shown here is derived from an EMBL/GenBank/DDBJ whole genome shotgun (WGS) entry which is preliminary data.</text>
</comment>
<keyword evidence="7" id="KW-0732">Signal</keyword>
<dbReference type="Pfam" id="PF00254">
    <property type="entry name" value="FKBP_C"/>
    <property type="match status" value="1"/>
</dbReference>
<evidence type="ECO:0000256" key="7">
    <source>
        <dbReference type="SAM" id="SignalP"/>
    </source>
</evidence>
<accession>A0ABQ1N503</accession>
<dbReference type="EC" id="5.2.1.8" evidence="6"/>
<keyword evidence="4 5" id="KW-0413">Isomerase</keyword>